<evidence type="ECO:0000256" key="1">
    <source>
        <dbReference type="ARBA" id="ARBA00022737"/>
    </source>
</evidence>
<keyword evidence="1" id="KW-0677">Repeat</keyword>
<dbReference type="InterPro" id="IPR035914">
    <property type="entry name" value="Sperma_CUB_dom_sf"/>
</dbReference>
<keyword evidence="6" id="KW-1185">Reference proteome</keyword>
<reference evidence="5 6" key="1">
    <citation type="journal article" date="2017" name="Curr. Biol.">
        <title>Genome architecture and evolution of a unichromosomal asexual nematode.</title>
        <authorList>
            <person name="Fradin H."/>
            <person name="Zegar C."/>
            <person name="Gutwein M."/>
            <person name="Lucas J."/>
            <person name="Kovtun M."/>
            <person name="Corcoran D."/>
            <person name="Baugh L.R."/>
            <person name="Kiontke K."/>
            <person name="Gunsalus K."/>
            <person name="Fitch D.H."/>
            <person name="Piano F."/>
        </authorList>
    </citation>
    <scope>NUCLEOTIDE SEQUENCE [LARGE SCALE GENOMIC DNA]</scope>
    <source>
        <strain evidence="5">PF1309</strain>
    </source>
</reference>
<dbReference type="AlphaFoldDB" id="A0A2A2JXB6"/>
<evidence type="ECO:0000256" key="2">
    <source>
        <dbReference type="ARBA" id="ARBA00023157"/>
    </source>
</evidence>
<dbReference type="InterPro" id="IPR000859">
    <property type="entry name" value="CUB_dom"/>
</dbReference>
<organism evidence="5 6">
    <name type="scientific">Diploscapter pachys</name>
    <dbReference type="NCBI Taxonomy" id="2018661"/>
    <lineage>
        <taxon>Eukaryota</taxon>
        <taxon>Metazoa</taxon>
        <taxon>Ecdysozoa</taxon>
        <taxon>Nematoda</taxon>
        <taxon>Chromadorea</taxon>
        <taxon>Rhabditida</taxon>
        <taxon>Rhabditina</taxon>
        <taxon>Rhabditomorpha</taxon>
        <taxon>Rhabditoidea</taxon>
        <taxon>Rhabditidae</taxon>
        <taxon>Diploscapter</taxon>
    </lineage>
</organism>
<comment type="caution">
    <text evidence="5">The sequence shown here is derived from an EMBL/GenBank/DDBJ whole genome shotgun (WGS) entry which is preliminary data.</text>
</comment>
<dbReference type="Proteomes" id="UP000218231">
    <property type="component" value="Unassembled WGS sequence"/>
</dbReference>
<evidence type="ECO:0000313" key="6">
    <source>
        <dbReference type="Proteomes" id="UP000218231"/>
    </source>
</evidence>
<protein>
    <recommendedName>
        <fullName evidence="4">CUB domain-containing protein</fullName>
    </recommendedName>
</protein>
<evidence type="ECO:0000313" key="5">
    <source>
        <dbReference type="EMBL" id="PAV66199.1"/>
    </source>
</evidence>
<accession>A0A2A2JXB6</accession>
<dbReference type="OrthoDB" id="5808499at2759"/>
<sequence>MANYEATRGLAPINQTGSSGVLTSPNYPNDYGNFVEQYYYVYGPAGFRVRINVDDFYTEDNRDYLDIFNSTEVFDNSTLVARLTGYYVAPWNYTFPSNTFGMRFMSDWLVDYR</sequence>
<evidence type="ECO:0000256" key="3">
    <source>
        <dbReference type="PROSITE-ProRule" id="PRU00059"/>
    </source>
</evidence>
<dbReference type="STRING" id="2018661.A0A2A2JXB6"/>
<dbReference type="Gene3D" id="2.60.120.290">
    <property type="entry name" value="Spermadhesin, CUB domain"/>
    <property type="match status" value="1"/>
</dbReference>
<dbReference type="Pfam" id="PF00431">
    <property type="entry name" value="CUB"/>
    <property type="match status" value="1"/>
</dbReference>
<dbReference type="PANTHER" id="PTHR24251">
    <property type="entry name" value="OVOCHYMASE-RELATED"/>
    <property type="match status" value="1"/>
</dbReference>
<keyword evidence="2" id="KW-1015">Disulfide bond</keyword>
<gene>
    <name evidence="5" type="ORF">WR25_11753</name>
</gene>
<proteinExistence type="predicted"/>
<evidence type="ECO:0000259" key="4">
    <source>
        <dbReference type="PROSITE" id="PS01180"/>
    </source>
</evidence>
<dbReference type="PROSITE" id="PS01180">
    <property type="entry name" value="CUB"/>
    <property type="match status" value="1"/>
</dbReference>
<comment type="caution">
    <text evidence="3">Lacks conserved residue(s) required for the propagation of feature annotation.</text>
</comment>
<dbReference type="CDD" id="cd00041">
    <property type="entry name" value="CUB"/>
    <property type="match status" value="1"/>
</dbReference>
<dbReference type="EMBL" id="LIAE01010141">
    <property type="protein sequence ID" value="PAV66199.1"/>
    <property type="molecule type" value="Genomic_DNA"/>
</dbReference>
<feature type="domain" description="CUB" evidence="4">
    <location>
        <begin position="7"/>
        <end position="113"/>
    </location>
</feature>
<dbReference type="SUPFAM" id="SSF49854">
    <property type="entry name" value="Spermadhesin, CUB domain"/>
    <property type="match status" value="1"/>
</dbReference>
<dbReference type="SMART" id="SM00042">
    <property type="entry name" value="CUB"/>
    <property type="match status" value="1"/>
</dbReference>
<name>A0A2A2JXB6_9BILA</name>